<dbReference type="InterPro" id="IPR001245">
    <property type="entry name" value="Ser-Thr/Tyr_kinase_cat_dom"/>
</dbReference>
<organism evidence="3 4">
    <name type="scientific">Suillus fuscotomentosus</name>
    <dbReference type="NCBI Taxonomy" id="1912939"/>
    <lineage>
        <taxon>Eukaryota</taxon>
        <taxon>Fungi</taxon>
        <taxon>Dikarya</taxon>
        <taxon>Basidiomycota</taxon>
        <taxon>Agaricomycotina</taxon>
        <taxon>Agaricomycetes</taxon>
        <taxon>Agaricomycetidae</taxon>
        <taxon>Boletales</taxon>
        <taxon>Suillineae</taxon>
        <taxon>Suillaceae</taxon>
        <taxon>Suillus</taxon>
    </lineage>
</organism>
<dbReference type="AlphaFoldDB" id="A0AAD4DXL0"/>
<dbReference type="GO" id="GO:0004674">
    <property type="term" value="F:protein serine/threonine kinase activity"/>
    <property type="evidence" value="ECO:0007669"/>
    <property type="project" value="TreeGrafter"/>
</dbReference>
<dbReference type="EMBL" id="JABBWK010000063">
    <property type="protein sequence ID" value="KAG1895745.1"/>
    <property type="molecule type" value="Genomic_DNA"/>
</dbReference>
<dbReference type="RefSeq" id="XP_041221321.1">
    <property type="nucleotide sequence ID" value="XM_041369894.1"/>
</dbReference>
<proteinExistence type="predicted"/>
<evidence type="ECO:0000259" key="2">
    <source>
        <dbReference type="PROSITE" id="PS50011"/>
    </source>
</evidence>
<keyword evidence="3" id="KW-0808">Transferase</keyword>
<dbReference type="Gene3D" id="1.10.510.10">
    <property type="entry name" value="Transferase(Phosphotransferase) domain 1"/>
    <property type="match status" value="1"/>
</dbReference>
<evidence type="ECO:0000313" key="4">
    <source>
        <dbReference type="Proteomes" id="UP001195769"/>
    </source>
</evidence>
<keyword evidence="4" id="KW-1185">Reference proteome</keyword>
<dbReference type="InterPro" id="IPR051681">
    <property type="entry name" value="Ser/Thr_Kinases-Pseudokinases"/>
</dbReference>
<dbReference type="Pfam" id="PF00069">
    <property type="entry name" value="Pkinase"/>
    <property type="match status" value="1"/>
</dbReference>
<evidence type="ECO:0000256" key="1">
    <source>
        <dbReference type="SAM" id="MobiDB-lite"/>
    </source>
</evidence>
<comment type="caution">
    <text evidence="3">The sequence shown here is derived from an EMBL/GenBank/DDBJ whole genome shotgun (WGS) entry which is preliminary data.</text>
</comment>
<dbReference type="PANTHER" id="PTHR44329">
    <property type="entry name" value="SERINE/THREONINE-PROTEIN KINASE TNNI3K-RELATED"/>
    <property type="match status" value="1"/>
</dbReference>
<dbReference type="PROSITE" id="PS00109">
    <property type="entry name" value="PROTEIN_KINASE_TYR"/>
    <property type="match status" value="1"/>
</dbReference>
<dbReference type="Proteomes" id="UP001195769">
    <property type="component" value="Unassembled WGS sequence"/>
</dbReference>
<dbReference type="Pfam" id="PF07714">
    <property type="entry name" value="PK_Tyr_Ser-Thr"/>
    <property type="match status" value="1"/>
</dbReference>
<gene>
    <name evidence="3" type="ORF">F5891DRAFT_1251043</name>
</gene>
<sequence>MGNLFSTNSVSQGNRQHSPPVNFKTEPYNIPATELKKLQLYANCAGGFGDVWLYSWSRRRHPVGTSKVAVKLIRVPQADDTELVNRTSKRIRREVHVWIDLEHDHILTFNGIVDGLGPLPALVSPWMENGSLDSYLKQGPVLSKAEKLRMLRQIAAGLKYCASIFFSVSGSDMLIDLLVHDKGVVHGDLTCTNVLMSANQTLHLADFGLSVVLSESQNSTFNSCHPGNVRWMAPELLALPEEGGVVMPTKAADVYSYGCIMLQVFCGCAPYLWLPDVFRVIAARLTGTAPFRHFRDIEDVHKEFSLRCITVDSGGRPVASEIVGFLPTE</sequence>
<feature type="compositionally biased region" description="Polar residues" evidence="1">
    <location>
        <begin position="1"/>
        <end position="19"/>
    </location>
</feature>
<dbReference type="PROSITE" id="PS50011">
    <property type="entry name" value="PROTEIN_KINASE_DOM"/>
    <property type="match status" value="1"/>
</dbReference>
<dbReference type="GeneID" id="64664192"/>
<dbReference type="SUPFAM" id="SSF56112">
    <property type="entry name" value="Protein kinase-like (PK-like)"/>
    <property type="match status" value="1"/>
</dbReference>
<feature type="domain" description="Protein kinase" evidence="2">
    <location>
        <begin position="37"/>
        <end position="329"/>
    </location>
</feature>
<feature type="region of interest" description="Disordered" evidence="1">
    <location>
        <begin position="1"/>
        <end position="23"/>
    </location>
</feature>
<name>A0AAD4DXL0_9AGAM</name>
<dbReference type="InterPro" id="IPR008266">
    <property type="entry name" value="Tyr_kinase_AS"/>
</dbReference>
<evidence type="ECO:0000313" key="3">
    <source>
        <dbReference type="EMBL" id="KAG1895745.1"/>
    </source>
</evidence>
<dbReference type="InterPro" id="IPR000719">
    <property type="entry name" value="Prot_kinase_dom"/>
</dbReference>
<protein>
    <submittedName>
        <fullName evidence="3">Kinase-like domain-containing protein</fullName>
    </submittedName>
</protein>
<keyword evidence="3" id="KW-0418">Kinase</keyword>
<reference evidence="3" key="1">
    <citation type="journal article" date="2020" name="New Phytol.">
        <title>Comparative genomics reveals dynamic genome evolution in host specialist ectomycorrhizal fungi.</title>
        <authorList>
            <person name="Lofgren L.A."/>
            <person name="Nguyen N.H."/>
            <person name="Vilgalys R."/>
            <person name="Ruytinx J."/>
            <person name="Liao H.L."/>
            <person name="Branco S."/>
            <person name="Kuo A."/>
            <person name="LaButti K."/>
            <person name="Lipzen A."/>
            <person name="Andreopoulos W."/>
            <person name="Pangilinan J."/>
            <person name="Riley R."/>
            <person name="Hundley H."/>
            <person name="Na H."/>
            <person name="Barry K."/>
            <person name="Grigoriev I.V."/>
            <person name="Stajich J.E."/>
            <person name="Kennedy P.G."/>
        </authorList>
    </citation>
    <scope>NUCLEOTIDE SEQUENCE</scope>
    <source>
        <strain evidence="3">FC203</strain>
    </source>
</reference>
<dbReference type="PANTHER" id="PTHR44329:SF214">
    <property type="entry name" value="PROTEIN KINASE DOMAIN-CONTAINING PROTEIN"/>
    <property type="match status" value="1"/>
</dbReference>
<dbReference type="InterPro" id="IPR011009">
    <property type="entry name" value="Kinase-like_dom_sf"/>
</dbReference>
<accession>A0AAD4DXL0</accession>
<dbReference type="GO" id="GO:0005524">
    <property type="term" value="F:ATP binding"/>
    <property type="evidence" value="ECO:0007669"/>
    <property type="project" value="InterPro"/>
</dbReference>